<gene>
    <name evidence="1" type="ORF">FPQ14_00915</name>
</gene>
<protein>
    <submittedName>
        <fullName evidence="1">Uncharacterized protein</fullName>
    </submittedName>
</protein>
<comment type="caution">
    <text evidence="1">The sequence shown here is derived from an EMBL/GenBank/DDBJ whole genome shotgun (WGS) entry which is preliminary data.</text>
</comment>
<proteinExistence type="predicted"/>
<dbReference type="RefSeq" id="WP_144187634.1">
    <property type="nucleotide sequence ID" value="NZ_VMHL01000001.1"/>
</dbReference>
<organism evidence="1 2">
    <name type="scientific">Gilliamella apicola</name>
    <dbReference type="NCBI Taxonomy" id="1196095"/>
    <lineage>
        <taxon>Bacteria</taxon>
        <taxon>Pseudomonadati</taxon>
        <taxon>Pseudomonadota</taxon>
        <taxon>Gammaproteobacteria</taxon>
        <taxon>Orbales</taxon>
        <taxon>Orbaceae</taxon>
        <taxon>Gilliamella</taxon>
    </lineage>
</organism>
<evidence type="ECO:0000313" key="1">
    <source>
        <dbReference type="EMBL" id="TSJ91859.1"/>
    </source>
</evidence>
<accession>A0A556RSK5</accession>
<dbReference type="EMBL" id="VMHL01000001">
    <property type="protein sequence ID" value="TSJ91859.1"/>
    <property type="molecule type" value="Genomic_DNA"/>
</dbReference>
<dbReference type="AlphaFoldDB" id="A0A556RSK5"/>
<dbReference type="Proteomes" id="UP000319138">
    <property type="component" value="Unassembled WGS sequence"/>
</dbReference>
<name>A0A556RSK5_9GAMM</name>
<sequence>MLKSELNELINDLNNTHYIQRCFDKHFDKLHILMKVGYRRKKIYLALSNELDFELKEPTFITSMDRAKKKFHKKIISKIEPNLTADLSNEQEPKNYSDDWSKIYYLQNSSLIIDLQKAGYTPEDVLSWNLLTERALRNKLTDLISQNKKSKFR</sequence>
<reference evidence="1 2" key="1">
    <citation type="submission" date="2019-07" db="EMBL/GenBank/DDBJ databases">
        <title>Gilliamella genomes.</title>
        <authorList>
            <person name="Zheng H."/>
        </authorList>
    </citation>
    <scope>NUCLEOTIDE SEQUENCE [LARGE SCALE GENOMIC DNA]</scope>
    <source>
        <strain evidence="1 2">W8131</strain>
    </source>
</reference>
<evidence type="ECO:0000313" key="2">
    <source>
        <dbReference type="Proteomes" id="UP000319138"/>
    </source>
</evidence>